<comment type="pathway">
    <text evidence="1 15">Amino-acid biosynthesis; L-methionine biosynthesis via de novo pathway; L-homoserine from L-aspartate: step 2/3.</text>
</comment>
<dbReference type="SUPFAM" id="SSF51735">
    <property type="entry name" value="NAD(P)-binding Rossmann-fold domains"/>
    <property type="match status" value="1"/>
</dbReference>
<evidence type="ECO:0000256" key="7">
    <source>
        <dbReference type="ARBA" id="ARBA00022605"/>
    </source>
</evidence>
<keyword evidence="12 15" id="KW-0457">Lysine biosynthesis</keyword>
<feature type="active site" description="Acyl-thioester intermediate" evidence="15 16">
    <location>
        <position position="129"/>
    </location>
</feature>
<gene>
    <name evidence="15" type="primary">asd</name>
    <name evidence="18" type="ORF">DealDRAFT_1422</name>
</gene>
<evidence type="ECO:0000256" key="11">
    <source>
        <dbReference type="ARBA" id="ARBA00023002"/>
    </source>
</evidence>
<evidence type="ECO:0000256" key="5">
    <source>
        <dbReference type="ARBA" id="ARBA00011738"/>
    </source>
</evidence>
<dbReference type="PANTHER" id="PTHR46278">
    <property type="entry name" value="DEHYDROGENASE, PUTATIVE-RELATED"/>
    <property type="match status" value="1"/>
</dbReference>
<accession>C0GG13</accession>
<evidence type="ECO:0000256" key="8">
    <source>
        <dbReference type="ARBA" id="ARBA00022697"/>
    </source>
</evidence>
<comment type="pathway">
    <text evidence="2 15">Amino-acid biosynthesis; L-lysine biosynthesis via DAP pathway; (S)-tetrahydrodipicolinate from L-aspartate: step 2/4.</text>
</comment>
<comment type="subunit">
    <text evidence="5 15">Homodimer.</text>
</comment>
<evidence type="ECO:0000256" key="4">
    <source>
        <dbReference type="ARBA" id="ARBA00010584"/>
    </source>
</evidence>
<dbReference type="SMART" id="SM00859">
    <property type="entry name" value="Semialdhyde_dh"/>
    <property type="match status" value="1"/>
</dbReference>
<evidence type="ECO:0000256" key="2">
    <source>
        <dbReference type="ARBA" id="ARBA00005076"/>
    </source>
</evidence>
<dbReference type="eggNOG" id="COG0136">
    <property type="taxonomic scope" value="Bacteria"/>
</dbReference>
<feature type="binding site" evidence="15">
    <location>
        <begin position="159"/>
        <end position="160"/>
    </location>
    <ligand>
        <name>NADP(+)</name>
        <dbReference type="ChEBI" id="CHEBI:58349"/>
    </ligand>
</feature>
<feature type="domain" description="Semialdehyde dehydrogenase NAD-binding" evidence="17">
    <location>
        <begin position="5"/>
        <end position="120"/>
    </location>
</feature>
<dbReference type="GO" id="GO:0009089">
    <property type="term" value="P:lysine biosynthetic process via diaminopimelate"/>
    <property type="evidence" value="ECO:0007669"/>
    <property type="project" value="UniProtKB-UniRule"/>
</dbReference>
<dbReference type="EMBL" id="ACJM01000006">
    <property type="protein sequence ID" value="EEG77702.1"/>
    <property type="molecule type" value="Genomic_DNA"/>
</dbReference>
<dbReference type="GO" id="GO:0009097">
    <property type="term" value="P:isoleucine biosynthetic process"/>
    <property type="evidence" value="ECO:0007669"/>
    <property type="project" value="UniProtKB-UniRule"/>
</dbReference>
<comment type="catalytic activity">
    <reaction evidence="14 15">
        <text>L-aspartate 4-semialdehyde + phosphate + NADP(+) = 4-phospho-L-aspartate + NADPH + H(+)</text>
        <dbReference type="Rhea" id="RHEA:24284"/>
        <dbReference type="ChEBI" id="CHEBI:15378"/>
        <dbReference type="ChEBI" id="CHEBI:43474"/>
        <dbReference type="ChEBI" id="CHEBI:57535"/>
        <dbReference type="ChEBI" id="CHEBI:57783"/>
        <dbReference type="ChEBI" id="CHEBI:58349"/>
        <dbReference type="ChEBI" id="CHEBI:537519"/>
        <dbReference type="EC" id="1.2.1.11"/>
    </reaction>
</comment>
<evidence type="ECO:0000313" key="18">
    <source>
        <dbReference type="EMBL" id="EEG77702.1"/>
    </source>
</evidence>
<dbReference type="PIRSF" id="PIRSF000148">
    <property type="entry name" value="ASA_dh"/>
    <property type="match status" value="1"/>
</dbReference>
<dbReference type="InterPro" id="IPR005986">
    <property type="entry name" value="Asp_semialdehyde_DH_beta"/>
</dbReference>
<sequence length="345" mass="37134">MKKLNVAIVGATGMVGQSLVQVLQERNFPVGNLKLLASSRSAGLTVEVNGQSYKIEEAKPEAFEGVDVAFFSAGGDISKELGPEAVRRGCVVVDNSNAFRMDEGVPLVVPEVNPEAVEGHKGLISNPNCSTIQLVVALQPLQKAAGLKRVVVSTYQAVSGAGKEAVDELENQSQAILDGKTDFPKERIPHGGAKVGHQIAFNVVPQLDVFVEDGYTKEERKIMQETKKIMSLPELKITSTTVRVPVVNGHSESVNVELEKALSPDEARKVLSEAPGVVVMDNPEELSYPMPVPQDGRDEVFVGRIRVDRSVENGLNIWVVADNIRKGAATNSIQIAEELIARGLL</sequence>
<dbReference type="Gene3D" id="3.30.360.10">
    <property type="entry name" value="Dihydrodipicolinate Reductase, domain 2"/>
    <property type="match status" value="1"/>
</dbReference>
<dbReference type="InterPro" id="IPR000534">
    <property type="entry name" value="Semialdehyde_DH_NAD-bd"/>
</dbReference>
<comment type="function">
    <text evidence="15">Catalyzes the NADPH-dependent formation of L-aspartate-semialdehyde (L-ASA) by the reductive dephosphorylation of L-aspartyl-4-phosphate.</text>
</comment>
<evidence type="ECO:0000256" key="15">
    <source>
        <dbReference type="HAMAP-Rule" id="MF_02121"/>
    </source>
</evidence>
<dbReference type="NCBIfam" id="TIGR01296">
    <property type="entry name" value="asd_B"/>
    <property type="match status" value="1"/>
</dbReference>
<dbReference type="InterPro" id="IPR012280">
    <property type="entry name" value="Semialdhyde_DH_dimer_dom"/>
</dbReference>
<protein>
    <recommendedName>
        <fullName evidence="6 15">Aspartate-semialdehyde dehydrogenase</fullName>
        <shortName evidence="15">ASA dehydrogenase</shortName>
        <shortName evidence="15">ASADH</shortName>
        <ecNumber evidence="6 15">1.2.1.11</ecNumber>
    </recommendedName>
    <alternativeName>
        <fullName evidence="15">Aspartate-beta-semialdehyde dehydrogenase</fullName>
    </alternativeName>
</protein>
<dbReference type="GO" id="GO:0051287">
    <property type="term" value="F:NAD binding"/>
    <property type="evidence" value="ECO:0007669"/>
    <property type="project" value="InterPro"/>
</dbReference>
<feature type="binding site" evidence="15">
    <location>
        <begin position="12"/>
        <end position="15"/>
    </location>
    <ligand>
        <name>NADP(+)</name>
        <dbReference type="ChEBI" id="CHEBI:58349"/>
    </ligand>
</feature>
<dbReference type="RefSeq" id="WP_008516154.1">
    <property type="nucleotide sequence ID" value="NZ_ACJM01000006.1"/>
</dbReference>
<dbReference type="NCBIfam" id="NF011456">
    <property type="entry name" value="PRK14874.1"/>
    <property type="match status" value="1"/>
</dbReference>
<comment type="similarity">
    <text evidence="4 15">Belongs to the aspartate-semialdehyde dehydrogenase family.</text>
</comment>
<feature type="binding site" evidence="15">
    <location>
        <begin position="40"/>
        <end position="41"/>
    </location>
    <ligand>
        <name>NADP(+)</name>
        <dbReference type="ChEBI" id="CHEBI:58349"/>
    </ligand>
</feature>
<evidence type="ECO:0000313" key="19">
    <source>
        <dbReference type="Proteomes" id="UP000006443"/>
    </source>
</evidence>
<keyword evidence="13 15" id="KW-0486">Methionine biosynthesis</keyword>
<keyword evidence="10 15" id="KW-0220">Diaminopimelate biosynthesis</keyword>
<dbReference type="HAMAP" id="MF_02121">
    <property type="entry name" value="ASADH"/>
    <property type="match status" value="1"/>
</dbReference>
<evidence type="ECO:0000256" key="3">
    <source>
        <dbReference type="ARBA" id="ARBA00005097"/>
    </source>
</evidence>
<proteinExistence type="inferred from homology"/>
<keyword evidence="8 15" id="KW-0791">Threonine biosynthesis</keyword>
<feature type="binding site" evidence="15">
    <location>
        <position position="323"/>
    </location>
    <ligand>
        <name>NADP(+)</name>
        <dbReference type="ChEBI" id="CHEBI:58349"/>
    </ligand>
</feature>
<keyword evidence="9 15" id="KW-0521">NADP</keyword>
<reference evidence="18 19" key="1">
    <citation type="submission" date="2009-02" db="EMBL/GenBank/DDBJ databases">
        <title>Sequencing of the draft genome and assembly of Dethiobacter alkaliphilus AHT 1.</title>
        <authorList>
            <consortium name="US DOE Joint Genome Institute (JGI-PGF)"/>
            <person name="Lucas S."/>
            <person name="Copeland A."/>
            <person name="Lapidus A."/>
            <person name="Glavina del Rio T."/>
            <person name="Dalin E."/>
            <person name="Tice H."/>
            <person name="Bruce D."/>
            <person name="Goodwin L."/>
            <person name="Pitluck S."/>
            <person name="Larimer F."/>
            <person name="Land M.L."/>
            <person name="Hauser L."/>
            <person name="Muyzer G."/>
        </authorList>
    </citation>
    <scope>NUCLEOTIDE SEQUENCE [LARGE SCALE GENOMIC DNA]</scope>
    <source>
        <strain evidence="18 19">AHT 1</strain>
    </source>
</reference>
<comment type="caution">
    <text evidence="18">The sequence shown here is derived from an EMBL/GenBank/DDBJ whole genome shotgun (WGS) entry which is preliminary data.</text>
</comment>
<dbReference type="CDD" id="cd18131">
    <property type="entry name" value="ASADH_C_bac_euk_like"/>
    <property type="match status" value="1"/>
</dbReference>
<feature type="binding site" evidence="15">
    <location>
        <position position="100"/>
    </location>
    <ligand>
        <name>phosphate</name>
        <dbReference type="ChEBI" id="CHEBI:43474"/>
    </ligand>
</feature>
<dbReference type="OrthoDB" id="9805684at2"/>
<name>C0GG13_DETAL</name>
<dbReference type="Proteomes" id="UP000006443">
    <property type="component" value="Unassembled WGS sequence"/>
</dbReference>
<dbReference type="GO" id="GO:0071266">
    <property type="term" value="P:'de novo' L-methionine biosynthetic process"/>
    <property type="evidence" value="ECO:0007669"/>
    <property type="project" value="UniProtKB-UniRule"/>
</dbReference>
<dbReference type="UniPathway" id="UPA00051">
    <property type="reaction ID" value="UER00464"/>
</dbReference>
<feature type="binding site" evidence="15">
    <location>
        <position position="156"/>
    </location>
    <ligand>
        <name>substrate</name>
    </ligand>
</feature>
<dbReference type="InterPro" id="IPR012080">
    <property type="entry name" value="Asp_semialdehyde_DH"/>
</dbReference>
<keyword evidence="7 15" id="KW-0028">Amino-acid biosynthesis</keyword>
<evidence type="ECO:0000256" key="14">
    <source>
        <dbReference type="ARBA" id="ARBA00047891"/>
    </source>
</evidence>
<dbReference type="EC" id="1.2.1.11" evidence="6 15"/>
<dbReference type="UniPathway" id="UPA00050">
    <property type="reaction ID" value="UER00463"/>
</dbReference>
<evidence type="ECO:0000256" key="10">
    <source>
        <dbReference type="ARBA" id="ARBA00022915"/>
    </source>
</evidence>
<dbReference type="GO" id="GO:0004073">
    <property type="term" value="F:aspartate-semialdehyde dehydrogenase activity"/>
    <property type="evidence" value="ECO:0007669"/>
    <property type="project" value="UniProtKB-UniRule"/>
</dbReference>
<dbReference type="STRING" id="555088.DealDRAFT_1422"/>
<dbReference type="AlphaFoldDB" id="C0GG13"/>
<dbReference type="InterPro" id="IPR036291">
    <property type="entry name" value="NAD(P)-bd_dom_sf"/>
</dbReference>
<feature type="active site" description="Proton acceptor" evidence="15 16">
    <location>
        <position position="250"/>
    </location>
</feature>
<dbReference type="SUPFAM" id="SSF55347">
    <property type="entry name" value="Glyceraldehyde-3-phosphate dehydrogenase-like, C-terminal domain"/>
    <property type="match status" value="1"/>
</dbReference>
<dbReference type="Gene3D" id="3.40.50.720">
    <property type="entry name" value="NAD(P)-binding Rossmann-like Domain"/>
    <property type="match status" value="1"/>
</dbReference>
<dbReference type="Pfam" id="PF02774">
    <property type="entry name" value="Semialdhyde_dhC"/>
    <property type="match status" value="1"/>
</dbReference>
<dbReference type="GO" id="GO:0009088">
    <property type="term" value="P:threonine biosynthetic process"/>
    <property type="evidence" value="ECO:0007669"/>
    <property type="project" value="UniProtKB-UniRule"/>
</dbReference>
<evidence type="ECO:0000256" key="6">
    <source>
        <dbReference type="ARBA" id="ARBA00013120"/>
    </source>
</evidence>
<comment type="caution">
    <text evidence="15">Lacks conserved residue(s) required for the propagation of feature annotation.</text>
</comment>
<evidence type="ECO:0000256" key="13">
    <source>
        <dbReference type="ARBA" id="ARBA00023167"/>
    </source>
</evidence>
<evidence type="ECO:0000256" key="16">
    <source>
        <dbReference type="PIRSR" id="PIRSR000148-1"/>
    </source>
</evidence>
<keyword evidence="19" id="KW-1185">Reference proteome</keyword>
<feature type="binding site" evidence="15">
    <location>
        <position position="243"/>
    </location>
    <ligand>
        <name>substrate</name>
    </ligand>
</feature>
<keyword evidence="11 15" id="KW-0560">Oxidoreductase</keyword>
<dbReference type="Pfam" id="PF01118">
    <property type="entry name" value="Semialdhyde_dh"/>
    <property type="match status" value="1"/>
</dbReference>
<evidence type="ECO:0000259" key="17">
    <source>
        <dbReference type="SMART" id="SM00859"/>
    </source>
</evidence>
<dbReference type="GO" id="GO:0019877">
    <property type="term" value="P:diaminopimelate biosynthetic process"/>
    <property type="evidence" value="ECO:0007669"/>
    <property type="project" value="UniProtKB-UniRule"/>
</dbReference>
<dbReference type="UniPathway" id="UPA00034">
    <property type="reaction ID" value="UER00016"/>
</dbReference>
<comment type="pathway">
    <text evidence="3 15">Amino-acid biosynthesis; L-threonine biosynthesis; L-threonine from L-aspartate: step 2/5.</text>
</comment>
<dbReference type="CDD" id="cd02316">
    <property type="entry name" value="VcASADH2_like_N"/>
    <property type="match status" value="1"/>
</dbReference>
<organism evidence="18 19">
    <name type="scientific">Dethiobacter alkaliphilus AHT 1</name>
    <dbReference type="NCBI Taxonomy" id="555088"/>
    <lineage>
        <taxon>Bacteria</taxon>
        <taxon>Bacillati</taxon>
        <taxon>Bacillota</taxon>
        <taxon>Dethiobacteria</taxon>
        <taxon>Dethiobacterales</taxon>
        <taxon>Dethiobacteraceae</taxon>
        <taxon>Dethiobacter</taxon>
    </lineage>
</organism>
<dbReference type="PANTHER" id="PTHR46278:SF2">
    <property type="entry name" value="ASPARTATE-SEMIALDEHYDE DEHYDROGENASE"/>
    <property type="match status" value="1"/>
</dbReference>
<dbReference type="GO" id="GO:0050661">
    <property type="term" value="F:NADP binding"/>
    <property type="evidence" value="ECO:0007669"/>
    <property type="project" value="UniProtKB-UniRule"/>
</dbReference>
<evidence type="ECO:0000256" key="1">
    <source>
        <dbReference type="ARBA" id="ARBA00005021"/>
    </source>
</evidence>
<evidence type="ECO:0000256" key="12">
    <source>
        <dbReference type="ARBA" id="ARBA00023154"/>
    </source>
</evidence>
<evidence type="ECO:0000256" key="9">
    <source>
        <dbReference type="ARBA" id="ARBA00022857"/>
    </source>
</evidence>
<dbReference type="GO" id="GO:0046983">
    <property type="term" value="F:protein dimerization activity"/>
    <property type="evidence" value="ECO:0007669"/>
    <property type="project" value="InterPro"/>
</dbReference>